<dbReference type="AlphaFoldDB" id="A0A0D0DS44"/>
<reference evidence="1 2" key="1">
    <citation type="submission" date="2014-04" db="EMBL/GenBank/DDBJ databases">
        <authorList>
            <consortium name="DOE Joint Genome Institute"/>
            <person name="Kuo A."/>
            <person name="Kohler A."/>
            <person name="Jargeat P."/>
            <person name="Nagy L.G."/>
            <person name="Floudas D."/>
            <person name="Copeland A."/>
            <person name="Barry K.W."/>
            <person name="Cichocki N."/>
            <person name="Veneault-Fourrey C."/>
            <person name="LaButti K."/>
            <person name="Lindquist E.A."/>
            <person name="Lipzen A."/>
            <person name="Lundell T."/>
            <person name="Morin E."/>
            <person name="Murat C."/>
            <person name="Sun H."/>
            <person name="Tunlid A."/>
            <person name="Henrissat B."/>
            <person name="Grigoriev I.V."/>
            <person name="Hibbett D.S."/>
            <person name="Martin F."/>
            <person name="Nordberg H.P."/>
            <person name="Cantor M.N."/>
            <person name="Hua S.X."/>
        </authorList>
    </citation>
    <scope>NUCLEOTIDE SEQUENCE [LARGE SCALE GENOMIC DNA]</scope>
    <source>
        <strain evidence="1 2">Ve08.2h10</strain>
    </source>
</reference>
<organism evidence="1 2">
    <name type="scientific">Paxillus rubicundulus Ve08.2h10</name>
    <dbReference type="NCBI Taxonomy" id="930991"/>
    <lineage>
        <taxon>Eukaryota</taxon>
        <taxon>Fungi</taxon>
        <taxon>Dikarya</taxon>
        <taxon>Basidiomycota</taxon>
        <taxon>Agaricomycotina</taxon>
        <taxon>Agaricomycetes</taxon>
        <taxon>Agaricomycetidae</taxon>
        <taxon>Boletales</taxon>
        <taxon>Paxilineae</taxon>
        <taxon>Paxillaceae</taxon>
        <taxon>Paxillus</taxon>
    </lineage>
</organism>
<protein>
    <submittedName>
        <fullName evidence="1">Uncharacterized protein</fullName>
    </submittedName>
</protein>
<reference evidence="2" key="2">
    <citation type="submission" date="2015-01" db="EMBL/GenBank/DDBJ databases">
        <title>Evolutionary Origins and Diversification of the Mycorrhizal Mutualists.</title>
        <authorList>
            <consortium name="DOE Joint Genome Institute"/>
            <consortium name="Mycorrhizal Genomics Consortium"/>
            <person name="Kohler A."/>
            <person name="Kuo A."/>
            <person name="Nagy L.G."/>
            <person name="Floudas D."/>
            <person name="Copeland A."/>
            <person name="Barry K.W."/>
            <person name="Cichocki N."/>
            <person name="Veneault-Fourrey C."/>
            <person name="LaButti K."/>
            <person name="Lindquist E.A."/>
            <person name="Lipzen A."/>
            <person name="Lundell T."/>
            <person name="Morin E."/>
            <person name="Murat C."/>
            <person name="Riley R."/>
            <person name="Ohm R."/>
            <person name="Sun H."/>
            <person name="Tunlid A."/>
            <person name="Henrissat B."/>
            <person name="Grigoriev I.V."/>
            <person name="Hibbett D.S."/>
            <person name="Martin F."/>
        </authorList>
    </citation>
    <scope>NUCLEOTIDE SEQUENCE [LARGE SCALE GENOMIC DNA]</scope>
    <source>
        <strain evidence="2">Ve08.2h10</strain>
    </source>
</reference>
<sequence>MTGEHHHRPTWQRYIQTNSDFLALRNHVSHLPRCKLCHRICGDDCGVEGPHPCLLKCRLDGLGCECTNMCCPIDHKKTNIASRHRRRQHLGLDRCG</sequence>
<evidence type="ECO:0000313" key="2">
    <source>
        <dbReference type="Proteomes" id="UP000054538"/>
    </source>
</evidence>
<dbReference type="EMBL" id="KN825005">
    <property type="protein sequence ID" value="KIK96088.1"/>
    <property type="molecule type" value="Genomic_DNA"/>
</dbReference>
<name>A0A0D0DS44_9AGAM</name>
<evidence type="ECO:0000313" key="1">
    <source>
        <dbReference type="EMBL" id="KIK96088.1"/>
    </source>
</evidence>
<gene>
    <name evidence="1" type="ORF">PAXRUDRAFT_336682</name>
</gene>
<keyword evidence="2" id="KW-1185">Reference proteome</keyword>
<dbReference type="InParanoid" id="A0A0D0DS44"/>
<proteinExistence type="predicted"/>
<dbReference type="Proteomes" id="UP000054538">
    <property type="component" value="Unassembled WGS sequence"/>
</dbReference>
<accession>A0A0D0DS44</accession>
<dbReference type="HOGENOM" id="CLU_2360339_0_0_1"/>